<dbReference type="RefSeq" id="WP_075640403.1">
    <property type="nucleotide sequence ID" value="NZ_MKIM01000028.1"/>
</dbReference>
<dbReference type="OrthoDB" id="9791366at2"/>
<dbReference type="AlphaFoldDB" id="A0A1Q8ZME1"/>
<evidence type="ECO:0000313" key="3">
    <source>
        <dbReference type="Proteomes" id="UP000186894"/>
    </source>
</evidence>
<reference evidence="2 3" key="1">
    <citation type="submission" date="2016-09" db="EMBL/GenBank/DDBJ databases">
        <title>Rhizobium oryziradicis sp. nov., isolated from the root of rice.</title>
        <authorList>
            <person name="Zhao J."/>
            <person name="Zhang X."/>
        </authorList>
    </citation>
    <scope>NUCLEOTIDE SEQUENCE [LARGE SCALE GENOMIC DNA]</scope>
    <source>
        <strain evidence="2 3">N19</strain>
    </source>
</reference>
<dbReference type="Pfam" id="PF00561">
    <property type="entry name" value="Abhydrolase_1"/>
    <property type="match status" value="1"/>
</dbReference>
<feature type="domain" description="AB hydrolase-1" evidence="1">
    <location>
        <begin position="35"/>
        <end position="274"/>
    </location>
</feature>
<evidence type="ECO:0000313" key="2">
    <source>
        <dbReference type="EMBL" id="OLP43073.1"/>
    </source>
</evidence>
<name>A0A1Q8ZME1_9HYPH</name>
<organism evidence="2 3">
    <name type="scientific">Rhizobium oryziradicis</name>
    <dbReference type="NCBI Taxonomy" id="1867956"/>
    <lineage>
        <taxon>Bacteria</taxon>
        <taxon>Pseudomonadati</taxon>
        <taxon>Pseudomonadota</taxon>
        <taxon>Alphaproteobacteria</taxon>
        <taxon>Hyphomicrobiales</taxon>
        <taxon>Rhizobiaceae</taxon>
        <taxon>Rhizobium/Agrobacterium group</taxon>
        <taxon>Rhizobium</taxon>
    </lineage>
</organism>
<dbReference type="PANTHER" id="PTHR43798">
    <property type="entry name" value="MONOACYLGLYCEROL LIPASE"/>
    <property type="match status" value="1"/>
</dbReference>
<dbReference type="EMBL" id="MKIM01000028">
    <property type="protein sequence ID" value="OLP43073.1"/>
    <property type="molecule type" value="Genomic_DNA"/>
</dbReference>
<dbReference type="InterPro" id="IPR000073">
    <property type="entry name" value="AB_hydrolase_1"/>
</dbReference>
<dbReference type="InterPro" id="IPR050266">
    <property type="entry name" value="AB_hydrolase_sf"/>
</dbReference>
<dbReference type="GO" id="GO:0016787">
    <property type="term" value="F:hydrolase activity"/>
    <property type="evidence" value="ECO:0007669"/>
    <property type="project" value="UniProtKB-KW"/>
</dbReference>
<evidence type="ECO:0000259" key="1">
    <source>
        <dbReference type="Pfam" id="PF00561"/>
    </source>
</evidence>
<dbReference type="GO" id="GO:0016020">
    <property type="term" value="C:membrane"/>
    <property type="evidence" value="ECO:0007669"/>
    <property type="project" value="TreeGrafter"/>
</dbReference>
<keyword evidence="3" id="KW-1185">Reference proteome</keyword>
<dbReference type="Gene3D" id="3.40.50.1820">
    <property type="entry name" value="alpha/beta hydrolase"/>
    <property type="match status" value="1"/>
</dbReference>
<dbReference type="SUPFAM" id="SSF53474">
    <property type="entry name" value="alpha/beta-Hydrolases"/>
    <property type="match status" value="1"/>
</dbReference>
<dbReference type="Proteomes" id="UP000186894">
    <property type="component" value="Unassembled WGS sequence"/>
</dbReference>
<dbReference type="InterPro" id="IPR029058">
    <property type="entry name" value="AB_hydrolase_fold"/>
</dbReference>
<sequence>MPELATREYCDHLIPAKDGISIFARDVASHLGGVPIVCLPGLTRNHRDFTQIVAMITQSDTPRRVICIDLRGRGGSDRDPDPSHYNLMTEMDDVVTVLDALSVAKADFIGTSRGGLLLHFLASLQPDRIGKVVLNDIGPVLEKQGLMRIKDYLSGNTSPTRWEDVPIHLKAVHGDSFPNLPAHEWEAMAVALYRDDNGKPLADFDPAIAAQISSVDFDKPIPDLWPQFEALCQFPLLIVKGALSELLSQQCCDMMMAKNPLARQVIAPQQGHAPLLHIAPVAQAIMHFLNHGPA</sequence>
<keyword evidence="2" id="KW-0378">Hydrolase</keyword>
<dbReference type="STRING" id="1867956.BJF95_19220"/>
<gene>
    <name evidence="2" type="ORF">BJF95_19220</name>
</gene>
<dbReference type="PANTHER" id="PTHR43798:SF33">
    <property type="entry name" value="HYDROLASE, PUTATIVE (AFU_ORTHOLOGUE AFUA_2G14860)-RELATED"/>
    <property type="match status" value="1"/>
</dbReference>
<accession>A0A1Q8ZME1</accession>
<comment type="caution">
    <text evidence="2">The sequence shown here is derived from an EMBL/GenBank/DDBJ whole genome shotgun (WGS) entry which is preliminary data.</text>
</comment>
<protein>
    <submittedName>
        <fullName evidence="2">Hydrolase</fullName>
    </submittedName>
</protein>
<proteinExistence type="predicted"/>